<evidence type="ECO:0000313" key="2">
    <source>
        <dbReference type="Proteomes" id="UP001237642"/>
    </source>
</evidence>
<protein>
    <submittedName>
        <fullName evidence="1">Uncharacterized protein</fullName>
    </submittedName>
</protein>
<keyword evidence="2" id="KW-1185">Reference proteome</keyword>
<evidence type="ECO:0000313" key="1">
    <source>
        <dbReference type="EMBL" id="KAK1371239.1"/>
    </source>
</evidence>
<proteinExistence type="predicted"/>
<dbReference type="EMBL" id="JAUIZM010000008">
    <property type="protein sequence ID" value="KAK1371239.1"/>
    <property type="molecule type" value="Genomic_DNA"/>
</dbReference>
<gene>
    <name evidence="1" type="ORF">POM88_037331</name>
</gene>
<accession>A0AAD8MFU2</accession>
<dbReference type="Proteomes" id="UP001237642">
    <property type="component" value="Unassembled WGS sequence"/>
</dbReference>
<comment type="caution">
    <text evidence="1">The sequence shown here is derived from an EMBL/GenBank/DDBJ whole genome shotgun (WGS) entry which is preliminary data.</text>
</comment>
<organism evidence="1 2">
    <name type="scientific">Heracleum sosnowskyi</name>
    <dbReference type="NCBI Taxonomy" id="360622"/>
    <lineage>
        <taxon>Eukaryota</taxon>
        <taxon>Viridiplantae</taxon>
        <taxon>Streptophyta</taxon>
        <taxon>Embryophyta</taxon>
        <taxon>Tracheophyta</taxon>
        <taxon>Spermatophyta</taxon>
        <taxon>Magnoliopsida</taxon>
        <taxon>eudicotyledons</taxon>
        <taxon>Gunneridae</taxon>
        <taxon>Pentapetalae</taxon>
        <taxon>asterids</taxon>
        <taxon>campanulids</taxon>
        <taxon>Apiales</taxon>
        <taxon>Apiaceae</taxon>
        <taxon>Apioideae</taxon>
        <taxon>apioid superclade</taxon>
        <taxon>Tordylieae</taxon>
        <taxon>Tordyliinae</taxon>
        <taxon>Heracleum</taxon>
    </lineage>
</organism>
<dbReference type="Gene3D" id="3.60.10.10">
    <property type="entry name" value="Endonuclease/exonuclease/phosphatase"/>
    <property type="match status" value="1"/>
</dbReference>
<dbReference type="AlphaFoldDB" id="A0AAD8MFU2"/>
<sequence length="218" mass="24403">MKSIVGRPRKRVRNIKNPFDLGLSRKKVSKSFKNAKKAKGRSISNAHHLDIPPVLDDKETDNLNEAGQILKCAEDLGLSFQGNREEVVKSIASQLDEGIKRSVVRGNINESVTLHSVNILCLQETKCETWDNVMKNSIWDKNSHGWVVQRSVGNSSGLACSWDSSIFSCIGISQSQNWIWLQLKHTSSQELINIINVYSPLKSSGKKKPWKVLGSRHA</sequence>
<reference evidence="1" key="2">
    <citation type="submission" date="2023-05" db="EMBL/GenBank/DDBJ databases">
        <authorList>
            <person name="Schelkunov M.I."/>
        </authorList>
    </citation>
    <scope>NUCLEOTIDE SEQUENCE</scope>
    <source>
        <strain evidence="1">Hsosn_3</strain>
        <tissue evidence="1">Leaf</tissue>
    </source>
</reference>
<dbReference type="InterPro" id="IPR036691">
    <property type="entry name" value="Endo/exonu/phosph_ase_sf"/>
</dbReference>
<name>A0AAD8MFU2_9APIA</name>
<dbReference type="SUPFAM" id="SSF56219">
    <property type="entry name" value="DNase I-like"/>
    <property type="match status" value="1"/>
</dbReference>
<reference evidence="1" key="1">
    <citation type="submission" date="2023-02" db="EMBL/GenBank/DDBJ databases">
        <title>Genome of toxic invasive species Heracleum sosnowskyi carries increased number of genes despite the absence of recent whole-genome duplications.</title>
        <authorList>
            <person name="Schelkunov M."/>
            <person name="Shtratnikova V."/>
            <person name="Makarenko M."/>
            <person name="Klepikova A."/>
            <person name="Omelchenko D."/>
            <person name="Novikova G."/>
            <person name="Obukhova E."/>
            <person name="Bogdanov V."/>
            <person name="Penin A."/>
            <person name="Logacheva M."/>
        </authorList>
    </citation>
    <scope>NUCLEOTIDE SEQUENCE</scope>
    <source>
        <strain evidence="1">Hsosn_3</strain>
        <tissue evidence="1">Leaf</tissue>
    </source>
</reference>